<proteinExistence type="predicted"/>
<organism evidence="2 3">
    <name type="scientific">Corallococcus praedator</name>
    <dbReference type="NCBI Taxonomy" id="2316724"/>
    <lineage>
        <taxon>Bacteria</taxon>
        <taxon>Pseudomonadati</taxon>
        <taxon>Myxococcota</taxon>
        <taxon>Myxococcia</taxon>
        <taxon>Myxococcales</taxon>
        <taxon>Cystobacterineae</taxon>
        <taxon>Myxococcaceae</taxon>
        <taxon>Corallococcus</taxon>
    </lineage>
</organism>
<feature type="signal peptide" evidence="1">
    <location>
        <begin position="1"/>
        <end position="18"/>
    </location>
</feature>
<evidence type="ECO:0000313" key="3">
    <source>
        <dbReference type="Proteomes" id="UP000278907"/>
    </source>
</evidence>
<evidence type="ECO:0000256" key="1">
    <source>
        <dbReference type="SAM" id="SignalP"/>
    </source>
</evidence>
<reference evidence="2 3" key="1">
    <citation type="submission" date="2018-09" db="EMBL/GenBank/DDBJ databases">
        <authorList>
            <person name="Livingstone P.G."/>
            <person name="Whitworth D.E."/>
        </authorList>
    </citation>
    <scope>NUCLEOTIDE SEQUENCE [LARGE SCALE GENOMIC DNA]</scope>
    <source>
        <strain evidence="2 3">CA031B</strain>
    </source>
</reference>
<comment type="caution">
    <text evidence="2">The sequence shown here is derived from an EMBL/GenBank/DDBJ whole genome shotgun (WGS) entry which is preliminary data.</text>
</comment>
<name>A0ABX9Q784_9BACT</name>
<dbReference type="InterPro" id="IPR013783">
    <property type="entry name" value="Ig-like_fold"/>
</dbReference>
<feature type="chain" id="PRO_5047310554" evidence="1">
    <location>
        <begin position="19"/>
        <end position="465"/>
    </location>
</feature>
<keyword evidence="3" id="KW-1185">Reference proteome</keyword>
<keyword evidence="1" id="KW-0732">Signal</keyword>
<feature type="non-terminal residue" evidence="2">
    <location>
        <position position="465"/>
    </location>
</feature>
<dbReference type="InterPro" id="IPR035986">
    <property type="entry name" value="PKD_dom_sf"/>
</dbReference>
<sequence length="465" mass="47084">MWMLCAMVSFCAALVGCAQEDATGNAQVSLQGQKLEASDVARVELTIHGPGMSLLTASLEETGTRWTGGIGNIPVGTDRTFNAQAFDASNTVIYEGQVTGVTIEAAQTAAVLLQLQQRTPPTAFQNSAPRISGVAASAYQVRSNQAVALSLTATDADADVLAYSWTATGGAFGDALVASPTWTAPATPGTYALNVVVSDGRGGQAGVTLNVVVLEAVGAANVAVSFNTWPVVAQMTGTPFGQVGPGGTVTLDVGAVDADGDALAYAWSDDCGGAFSNTATARSTWAAPSPAPVGGLCRLTVAVVDGRGGSTTGTMGLNVVLLQLPTLPPVIGQVFQSAAQVRPGDTMHLFATASDPEGESLTFTWSASQGTLGAPVTSASRSDVTWTAPADSGVMDTDITLEVQDASGQRTTQHFTVRLQVCIQAVTSYLKQVNSSTSPLTVAYSMVGGGGGGDGLSPGGRGVVV</sequence>
<accession>A0ABX9Q784</accession>
<gene>
    <name evidence="2" type="ORF">D7Y13_40075</name>
</gene>
<evidence type="ECO:0000313" key="2">
    <source>
        <dbReference type="EMBL" id="RKH90148.1"/>
    </source>
</evidence>
<dbReference type="Pfam" id="PF17963">
    <property type="entry name" value="Big_9"/>
    <property type="match status" value="2"/>
</dbReference>
<dbReference type="EMBL" id="RAWI01000629">
    <property type="protein sequence ID" value="RKH90148.1"/>
    <property type="molecule type" value="Genomic_DNA"/>
</dbReference>
<dbReference type="Proteomes" id="UP000278907">
    <property type="component" value="Unassembled WGS sequence"/>
</dbReference>
<protein>
    <submittedName>
        <fullName evidence="2">Kelch-like protein</fullName>
    </submittedName>
</protein>
<dbReference type="Gene3D" id="2.60.40.10">
    <property type="entry name" value="Immunoglobulins"/>
    <property type="match status" value="3"/>
</dbReference>
<dbReference type="SUPFAM" id="SSF49299">
    <property type="entry name" value="PKD domain"/>
    <property type="match status" value="1"/>
</dbReference>